<name>A0A9D4GTH8_DREPO</name>
<protein>
    <submittedName>
        <fullName evidence="1">Uncharacterized protein</fullName>
    </submittedName>
</protein>
<comment type="caution">
    <text evidence="1">The sequence shown here is derived from an EMBL/GenBank/DDBJ whole genome shotgun (WGS) entry which is preliminary data.</text>
</comment>
<proteinExistence type="predicted"/>
<organism evidence="1 2">
    <name type="scientific">Dreissena polymorpha</name>
    <name type="common">Zebra mussel</name>
    <name type="synonym">Mytilus polymorpha</name>
    <dbReference type="NCBI Taxonomy" id="45954"/>
    <lineage>
        <taxon>Eukaryota</taxon>
        <taxon>Metazoa</taxon>
        <taxon>Spiralia</taxon>
        <taxon>Lophotrochozoa</taxon>
        <taxon>Mollusca</taxon>
        <taxon>Bivalvia</taxon>
        <taxon>Autobranchia</taxon>
        <taxon>Heteroconchia</taxon>
        <taxon>Euheterodonta</taxon>
        <taxon>Imparidentia</taxon>
        <taxon>Neoheterodontei</taxon>
        <taxon>Myida</taxon>
        <taxon>Dreissenoidea</taxon>
        <taxon>Dreissenidae</taxon>
        <taxon>Dreissena</taxon>
    </lineage>
</organism>
<dbReference type="EMBL" id="JAIWYP010000005">
    <property type="protein sequence ID" value="KAH3823134.1"/>
    <property type="molecule type" value="Genomic_DNA"/>
</dbReference>
<accession>A0A9D4GTH8</accession>
<dbReference type="AlphaFoldDB" id="A0A9D4GTH8"/>
<reference evidence="1" key="2">
    <citation type="submission" date="2020-11" db="EMBL/GenBank/DDBJ databases">
        <authorList>
            <person name="McCartney M.A."/>
            <person name="Auch B."/>
            <person name="Kono T."/>
            <person name="Mallez S."/>
            <person name="Becker A."/>
            <person name="Gohl D.M."/>
            <person name="Silverstein K.A.T."/>
            <person name="Koren S."/>
            <person name="Bechman K.B."/>
            <person name="Herman A."/>
            <person name="Abrahante J.E."/>
            <person name="Garbe J."/>
        </authorList>
    </citation>
    <scope>NUCLEOTIDE SEQUENCE</scope>
    <source>
        <strain evidence="1">Duluth1</strain>
        <tissue evidence="1">Whole animal</tissue>
    </source>
</reference>
<evidence type="ECO:0000313" key="2">
    <source>
        <dbReference type="Proteomes" id="UP000828390"/>
    </source>
</evidence>
<evidence type="ECO:0000313" key="1">
    <source>
        <dbReference type="EMBL" id="KAH3823134.1"/>
    </source>
</evidence>
<dbReference type="Proteomes" id="UP000828390">
    <property type="component" value="Unassembled WGS sequence"/>
</dbReference>
<reference evidence="1" key="1">
    <citation type="journal article" date="2019" name="bioRxiv">
        <title>The Genome of the Zebra Mussel, Dreissena polymorpha: A Resource for Invasive Species Research.</title>
        <authorList>
            <person name="McCartney M.A."/>
            <person name="Auch B."/>
            <person name="Kono T."/>
            <person name="Mallez S."/>
            <person name="Zhang Y."/>
            <person name="Obille A."/>
            <person name="Becker A."/>
            <person name="Abrahante J.E."/>
            <person name="Garbe J."/>
            <person name="Badalamenti J.P."/>
            <person name="Herman A."/>
            <person name="Mangelson H."/>
            <person name="Liachko I."/>
            <person name="Sullivan S."/>
            <person name="Sone E.D."/>
            <person name="Koren S."/>
            <person name="Silverstein K.A.T."/>
            <person name="Beckman K.B."/>
            <person name="Gohl D.M."/>
        </authorList>
    </citation>
    <scope>NUCLEOTIDE SEQUENCE</scope>
    <source>
        <strain evidence="1">Duluth1</strain>
        <tissue evidence="1">Whole animal</tissue>
    </source>
</reference>
<keyword evidence="2" id="KW-1185">Reference proteome</keyword>
<sequence>MKTYHIAVLATGKNWDSARCGDNYEGNQETTFRKRALCCSKDKTTIAGCLAECNMTVGSNREQGKCVDVFPVLSSTTSTESTTKIATLTTFSNKTMSSTKANFPNSVSVLQTVSSSNQPVSTSQSTDGIVFTTVPVIQTSPRKLDRTTQLLSSSSLSTLQRFFTKEPSSTPISKDQILQPTIDILSSETTSSSTIKSALSGTTANNIPLTTLLRTSQISSSINIWTS</sequence>
<gene>
    <name evidence="1" type="ORF">DPMN_124933</name>
</gene>